<dbReference type="AlphaFoldDB" id="A0A4S8MH10"/>
<sequence>MLRNSTSKQLLRSYLFMLLRKFASLCVLSSHGRPKTASLISTTFTIIWSSFCMLRQCNGGTRHSGHQTRSFFGPADDDDNNEPALDSDMASFSEHFQNYVDSDDKDGNFSSGGQTSSSRQILAPSTVPSLNSSTAQDQENRNHDVNDSTSRSTIEDPMALDRTSN</sequence>
<feature type="compositionally biased region" description="Polar residues" evidence="1">
    <location>
        <begin position="108"/>
        <end position="120"/>
    </location>
</feature>
<gene>
    <name evidence="3" type="ORF">K435DRAFT_372290</name>
</gene>
<proteinExistence type="predicted"/>
<feature type="compositionally biased region" description="Polar residues" evidence="1">
    <location>
        <begin position="126"/>
        <end position="137"/>
    </location>
</feature>
<feature type="chain" id="PRO_5020685193" evidence="2">
    <location>
        <begin position="25"/>
        <end position="165"/>
    </location>
</feature>
<reference evidence="3 4" key="1">
    <citation type="journal article" date="2019" name="Nat. Ecol. Evol.">
        <title>Megaphylogeny resolves global patterns of mushroom evolution.</title>
        <authorList>
            <person name="Varga T."/>
            <person name="Krizsan K."/>
            <person name="Foldi C."/>
            <person name="Dima B."/>
            <person name="Sanchez-Garcia M."/>
            <person name="Sanchez-Ramirez S."/>
            <person name="Szollosi G.J."/>
            <person name="Szarkandi J.G."/>
            <person name="Papp V."/>
            <person name="Albert L."/>
            <person name="Andreopoulos W."/>
            <person name="Angelini C."/>
            <person name="Antonin V."/>
            <person name="Barry K.W."/>
            <person name="Bougher N.L."/>
            <person name="Buchanan P."/>
            <person name="Buyck B."/>
            <person name="Bense V."/>
            <person name="Catcheside P."/>
            <person name="Chovatia M."/>
            <person name="Cooper J."/>
            <person name="Damon W."/>
            <person name="Desjardin D."/>
            <person name="Finy P."/>
            <person name="Geml J."/>
            <person name="Haridas S."/>
            <person name="Hughes K."/>
            <person name="Justo A."/>
            <person name="Karasinski D."/>
            <person name="Kautmanova I."/>
            <person name="Kiss B."/>
            <person name="Kocsube S."/>
            <person name="Kotiranta H."/>
            <person name="LaButti K.M."/>
            <person name="Lechner B.E."/>
            <person name="Liimatainen K."/>
            <person name="Lipzen A."/>
            <person name="Lukacs Z."/>
            <person name="Mihaltcheva S."/>
            <person name="Morgado L.N."/>
            <person name="Niskanen T."/>
            <person name="Noordeloos M.E."/>
            <person name="Ohm R.A."/>
            <person name="Ortiz-Santana B."/>
            <person name="Ovrebo C."/>
            <person name="Racz N."/>
            <person name="Riley R."/>
            <person name="Savchenko A."/>
            <person name="Shiryaev A."/>
            <person name="Soop K."/>
            <person name="Spirin V."/>
            <person name="Szebenyi C."/>
            <person name="Tomsovsky M."/>
            <person name="Tulloss R.E."/>
            <person name="Uehling J."/>
            <person name="Grigoriev I.V."/>
            <person name="Vagvolgyi C."/>
            <person name="Papp T."/>
            <person name="Martin F.M."/>
            <person name="Miettinen O."/>
            <person name="Hibbett D.S."/>
            <person name="Nagy L.G."/>
        </authorList>
    </citation>
    <scope>NUCLEOTIDE SEQUENCE [LARGE SCALE GENOMIC DNA]</scope>
    <source>
        <strain evidence="3 4">CBS 962.96</strain>
    </source>
</reference>
<feature type="signal peptide" evidence="2">
    <location>
        <begin position="1"/>
        <end position="24"/>
    </location>
</feature>
<organism evidence="3 4">
    <name type="scientific">Dendrothele bispora (strain CBS 962.96)</name>
    <dbReference type="NCBI Taxonomy" id="1314807"/>
    <lineage>
        <taxon>Eukaryota</taxon>
        <taxon>Fungi</taxon>
        <taxon>Dikarya</taxon>
        <taxon>Basidiomycota</taxon>
        <taxon>Agaricomycotina</taxon>
        <taxon>Agaricomycetes</taxon>
        <taxon>Agaricomycetidae</taxon>
        <taxon>Agaricales</taxon>
        <taxon>Agaricales incertae sedis</taxon>
        <taxon>Dendrothele</taxon>
    </lineage>
</organism>
<evidence type="ECO:0000313" key="3">
    <source>
        <dbReference type="EMBL" id="THV01963.1"/>
    </source>
</evidence>
<name>A0A4S8MH10_DENBC</name>
<evidence type="ECO:0000313" key="4">
    <source>
        <dbReference type="Proteomes" id="UP000297245"/>
    </source>
</evidence>
<dbReference type="EMBL" id="ML179082">
    <property type="protein sequence ID" value="THV01963.1"/>
    <property type="molecule type" value="Genomic_DNA"/>
</dbReference>
<evidence type="ECO:0000256" key="2">
    <source>
        <dbReference type="SAM" id="SignalP"/>
    </source>
</evidence>
<keyword evidence="2" id="KW-0732">Signal</keyword>
<evidence type="ECO:0000256" key="1">
    <source>
        <dbReference type="SAM" id="MobiDB-lite"/>
    </source>
</evidence>
<feature type="region of interest" description="Disordered" evidence="1">
    <location>
        <begin position="63"/>
        <end position="165"/>
    </location>
</feature>
<keyword evidence="4" id="KW-1185">Reference proteome</keyword>
<dbReference type="Proteomes" id="UP000297245">
    <property type="component" value="Unassembled WGS sequence"/>
</dbReference>
<accession>A0A4S8MH10</accession>
<protein>
    <submittedName>
        <fullName evidence="3">Uncharacterized protein</fullName>
    </submittedName>
</protein>